<dbReference type="GO" id="GO:0016787">
    <property type="term" value="F:hydrolase activity"/>
    <property type="evidence" value="ECO:0007669"/>
    <property type="project" value="UniProtKB-KW"/>
</dbReference>
<dbReference type="PANTHER" id="PTHR30480:SF13">
    <property type="entry name" value="BETA-HEXOSAMINIDASE"/>
    <property type="match status" value="1"/>
</dbReference>
<dbReference type="Gene3D" id="3.20.20.300">
    <property type="entry name" value="Glycoside hydrolase, family 3, N-terminal domain"/>
    <property type="match status" value="1"/>
</dbReference>
<evidence type="ECO:0000259" key="7">
    <source>
        <dbReference type="Pfam" id="PF00933"/>
    </source>
</evidence>
<keyword evidence="4 6" id="KW-0378">Hydrolase</keyword>
<dbReference type="InterPro" id="IPR036881">
    <property type="entry name" value="Glyco_hydro_3_C_sf"/>
</dbReference>
<dbReference type="InterPro" id="IPR001764">
    <property type="entry name" value="Glyco_hydro_3_N"/>
</dbReference>
<accession>A0ABV8JJZ5</accession>
<dbReference type="RefSeq" id="WP_380706081.1">
    <property type="nucleotide sequence ID" value="NZ_JBHSAP010000018.1"/>
</dbReference>
<dbReference type="SUPFAM" id="SSF52279">
    <property type="entry name" value="Beta-D-glucan exohydrolase, C-terminal domain"/>
    <property type="match status" value="1"/>
</dbReference>
<gene>
    <name evidence="9" type="ORF">ACFOUO_15795</name>
</gene>
<feature type="domain" description="Glycoside hydrolase family 3 C-terminal" evidence="8">
    <location>
        <begin position="414"/>
        <end position="562"/>
    </location>
</feature>
<dbReference type="PANTHER" id="PTHR30480">
    <property type="entry name" value="BETA-HEXOSAMINIDASE-RELATED"/>
    <property type="match status" value="1"/>
</dbReference>
<protein>
    <recommendedName>
        <fullName evidence="3">beta-N-acetylhexosaminidase</fullName>
        <ecNumber evidence="3">3.2.1.52</ecNumber>
    </recommendedName>
</protein>
<evidence type="ECO:0000256" key="6">
    <source>
        <dbReference type="RuleBase" id="RU361161"/>
    </source>
</evidence>
<reference evidence="10" key="1">
    <citation type="journal article" date="2019" name="Int. J. Syst. Evol. Microbiol.">
        <title>The Global Catalogue of Microorganisms (GCM) 10K type strain sequencing project: providing services to taxonomists for standard genome sequencing and annotation.</title>
        <authorList>
            <consortium name="The Broad Institute Genomics Platform"/>
            <consortium name="The Broad Institute Genome Sequencing Center for Infectious Disease"/>
            <person name="Wu L."/>
            <person name="Ma J."/>
        </authorList>
    </citation>
    <scope>NUCLEOTIDE SEQUENCE [LARGE SCALE GENOMIC DNA]</scope>
    <source>
        <strain evidence="10">IBRC-M 10813</strain>
    </source>
</reference>
<sequence>MKLKERITVVLVLAVSISLLLGVPAGAEGGRKEKVNIHKLLKKMSLEEKVGQMIMVGFKGSEPSEDIRHLIQDVHAGNVILFAWSENVKDPVQTAQLNNGLQTYAENTRLKIPLLIATDQEGGVVARMTTGATELPGNMALGAGRDRWGAYEAAALTAAELKAVGINMNLAPDVDVNVNPDNPVIGVRSFGEDPQLVARMGVAAIRGYQWNGVVATAKHFPGHGDTDVDSHLGLPVIDKSREELERVELVPFKRAIRSRIDAIMTAHIHVPALDDTPKLPATLSKPILTGLLRKEMGYRGIIITDSMTMAGVADYFGGVPKAAVKAVEAGADVVLLTPELTTEKQREVYNELLKAVRSGEISEKRLDQSVKRILKAKVKYRLFTERQVDVGKVAERVGTPEHREKAAKLARKSITLVQNKNGLLPLKMDPSEKLGIISSYSLKEDTVPYHANLTELRYRQMNPTDREITEAVEVAKGQDVLIVGTYSSSLYPKQVKLVKELQKLGKPMTVIAFRNPYDLKDYPDVDAYVAAYGFRSVSLKAAVDTLFGANRPAGKLPVTIPDLYPYGHGLTYGDCD</sequence>
<comment type="catalytic activity">
    <reaction evidence="1">
        <text>Hydrolysis of terminal non-reducing N-acetyl-D-hexosamine residues in N-acetyl-beta-D-hexosaminides.</text>
        <dbReference type="EC" id="3.2.1.52"/>
    </reaction>
</comment>
<comment type="similarity">
    <text evidence="2 6">Belongs to the glycosyl hydrolase 3 family.</text>
</comment>
<dbReference type="PRINTS" id="PR00133">
    <property type="entry name" value="GLHYDRLASE3"/>
</dbReference>
<evidence type="ECO:0000313" key="10">
    <source>
        <dbReference type="Proteomes" id="UP001595843"/>
    </source>
</evidence>
<dbReference type="Proteomes" id="UP001595843">
    <property type="component" value="Unassembled WGS sequence"/>
</dbReference>
<proteinExistence type="inferred from homology"/>
<evidence type="ECO:0000259" key="8">
    <source>
        <dbReference type="Pfam" id="PF01915"/>
    </source>
</evidence>
<evidence type="ECO:0000256" key="3">
    <source>
        <dbReference type="ARBA" id="ARBA00012663"/>
    </source>
</evidence>
<evidence type="ECO:0000256" key="4">
    <source>
        <dbReference type="ARBA" id="ARBA00022801"/>
    </source>
</evidence>
<evidence type="ECO:0000256" key="2">
    <source>
        <dbReference type="ARBA" id="ARBA00005336"/>
    </source>
</evidence>
<dbReference type="InterPro" id="IPR019800">
    <property type="entry name" value="Glyco_hydro_3_AS"/>
</dbReference>
<dbReference type="InterPro" id="IPR002772">
    <property type="entry name" value="Glyco_hydro_3_C"/>
</dbReference>
<name>A0ABV8JJZ5_9BACL</name>
<keyword evidence="5 6" id="KW-0326">Glycosidase</keyword>
<evidence type="ECO:0000256" key="1">
    <source>
        <dbReference type="ARBA" id="ARBA00001231"/>
    </source>
</evidence>
<dbReference type="SUPFAM" id="SSF51445">
    <property type="entry name" value="(Trans)glycosidases"/>
    <property type="match status" value="1"/>
</dbReference>
<dbReference type="PROSITE" id="PS00775">
    <property type="entry name" value="GLYCOSYL_HYDROL_F3"/>
    <property type="match status" value="1"/>
</dbReference>
<dbReference type="EMBL" id="JBHSAP010000018">
    <property type="protein sequence ID" value="MFC4078262.1"/>
    <property type="molecule type" value="Genomic_DNA"/>
</dbReference>
<dbReference type="Gene3D" id="3.40.50.1700">
    <property type="entry name" value="Glycoside hydrolase family 3 C-terminal domain"/>
    <property type="match status" value="1"/>
</dbReference>
<dbReference type="InterPro" id="IPR036962">
    <property type="entry name" value="Glyco_hydro_3_N_sf"/>
</dbReference>
<organism evidence="9 10">
    <name type="scientific">Salinithrix halophila</name>
    <dbReference type="NCBI Taxonomy" id="1485204"/>
    <lineage>
        <taxon>Bacteria</taxon>
        <taxon>Bacillati</taxon>
        <taxon>Bacillota</taxon>
        <taxon>Bacilli</taxon>
        <taxon>Bacillales</taxon>
        <taxon>Thermoactinomycetaceae</taxon>
        <taxon>Salinithrix</taxon>
    </lineage>
</organism>
<feature type="domain" description="Glycoside hydrolase family 3 N-terminal" evidence="7">
    <location>
        <begin position="46"/>
        <end position="375"/>
    </location>
</feature>
<dbReference type="EC" id="3.2.1.52" evidence="3"/>
<dbReference type="Pfam" id="PF00933">
    <property type="entry name" value="Glyco_hydro_3"/>
    <property type="match status" value="1"/>
</dbReference>
<comment type="caution">
    <text evidence="9">The sequence shown here is derived from an EMBL/GenBank/DDBJ whole genome shotgun (WGS) entry which is preliminary data.</text>
</comment>
<keyword evidence="10" id="KW-1185">Reference proteome</keyword>
<evidence type="ECO:0000313" key="9">
    <source>
        <dbReference type="EMBL" id="MFC4078262.1"/>
    </source>
</evidence>
<evidence type="ECO:0000256" key="5">
    <source>
        <dbReference type="ARBA" id="ARBA00023295"/>
    </source>
</evidence>
<dbReference type="InterPro" id="IPR017853">
    <property type="entry name" value="GH"/>
</dbReference>
<dbReference type="InterPro" id="IPR050226">
    <property type="entry name" value="NagZ_Beta-hexosaminidase"/>
</dbReference>
<dbReference type="Pfam" id="PF01915">
    <property type="entry name" value="Glyco_hydro_3_C"/>
    <property type="match status" value="1"/>
</dbReference>